<feature type="transmembrane region" description="Helical" evidence="1">
    <location>
        <begin position="183"/>
        <end position="208"/>
    </location>
</feature>
<evidence type="ECO:0008006" key="4">
    <source>
        <dbReference type="Google" id="ProtNLM"/>
    </source>
</evidence>
<dbReference type="Proteomes" id="UP000024635">
    <property type="component" value="Unassembled WGS sequence"/>
</dbReference>
<comment type="caution">
    <text evidence="2">The sequence shown here is derived from an EMBL/GenBank/DDBJ whole genome shotgun (WGS) entry which is preliminary data.</text>
</comment>
<keyword evidence="1" id="KW-0812">Transmembrane</keyword>
<reference evidence="3" key="1">
    <citation type="journal article" date="2015" name="Nat. Genet.">
        <title>The genome and transcriptome of the zoonotic hookworm Ancylostoma ceylanicum identify infection-specific gene families.</title>
        <authorList>
            <person name="Schwarz E.M."/>
            <person name="Hu Y."/>
            <person name="Antoshechkin I."/>
            <person name="Miller M.M."/>
            <person name="Sternberg P.W."/>
            <person name="Aroian R.V."/>
        </authorList>
    </citation>
    <scope>NUCLEOTIDE SEQUENCE</scope>
    <source>
        <strain evidence="3">HY135</strain>
    </source>
</reference>
<evidence type="ECO:0000313" key="2">
    <source>
        <dbReference type="EMBL" id="EYC23288.1"/>
    </source>
</evidence>
<dbReference type="OrthoDB" id="5842058at2759"/>
<feature type="transmembrane region" description="Helical" evidence="1">
    <location>
        <begin position="129"/>
        <end position="147"/>
    </location>
</feature>
<feature type="transmembrane region" description="Helical" evidence="1">
    <location>
        <begin position="220"/>
        <end position="242"/>
    </location>
</feature>
<organism evidence="2 3">
    <name type="scientific">Ancylostoma ceylanicum</name>
    <dbReference type="NCBI Taxonomy" id="53326"/>
    <lineage>
        <taxon>Eukaryota</taxon>
        <taxon>Metazoa</taxon>
        <taxon>Ecdysozoa</taxon>
        <taxon>Nematoda</taxon>
        <taxon>Chromadorea</taxon>
        <taxon>Rhabditida</taxon>
        <taxon>Rhabditina</taxon>
        <taxon>Rhabditomorpha</taxon>
        <taxon>Strongyloidea</taxon>
        <taxon>Ancylostomatidae</taxon>
        <taxon>Ancylostomatinae</taxon>
        <taxon>Ancylostoma</taxon>
    </lineage>
</organism>
<keyword evidence="1" id="KW-0472">Membrane</keyword>
<evidence type="ECO:0000313" key="3">
    <source>
        <dbReference type="Proteomes" id="UP000024635"/>
    </source>
</evidence>
<feature type="transmembrane region" description="Helical" evidence="1">
    <location>
        <begin position="53"/>
        <end position="71"/>
    </location>
</feature>
<proteinExistence type="predicted"/>
<dbReference type="STRING" id="53326.A0A016V975"/>
<keyword evidence="3" id="KW-1185">Reference proteome</keyword>
<gene>
    <name evidence="2" type="primary">Acey_s0015.g2574</name>
    <name evidence="2" type="ORF">Y032_0015g2574</name>
</gene>
<protein>
    <recommendedName>
        <fullName evidence="4">7TM GPCR serpentine receptor class x (Srx) domain-containing protein</fullName>
    </recommendedName>
</protein>
<keyword evidence="1" id="KW-1133">Transmembrane helix</keyword>
<feature type="transmembrane region" description="Helical" evidence="1">
    <location>
        <begin position="20"/>
        <end position="41"/>
    </location>
</feature>
<dbReference type="EMBL" id="JARK01001351">
    <property type="protein sequence ID" value="EYC23288.1"/>
    <property type="molecule type" value="Genomic_DNA"/>
</dbReference>
<dbReference type="AlphaFoldDB" id="A0A016V975"/>
<accession>A0A016V975</accession>
<sequence length="285" mass="32424">MDIFSDVPESTVKVIYHNFLYIEFAVHIVGICVSAAFLGIFSHLRSVHINLIWILDSFILSFCITTVWRIYYCAKMLLLDIEPGDEALFIGADLRDTSMYAAGLHMLLLSAERQVATIRSGTYENESHILQICAAIVCIWLFSYFAVTTLRQQLFTNFLAAFIFLAIYGVSIMVRENVTSARYLYTCFVVFSVQTLIGWICLVLYLVFKRVLHIPLLEKIFGFVFDILLASQTTSIPLVIFFNNAQLKAQLRRILSACCSLASNHTNYIIDLEGRNMKVSVSFNI</sequence>
<name>A0A016V975_9BILA</name>
<evidence type="ECO:0000256" key="1">
    <source>
        <dbReference type="SAM" id="Phobius"/>
    </source>
</evidence>
<feature type="transmembrane region" description="Helical" evidence="1">
    <location>
        <begin position="154"/>
        <end position="171"/>
    </location>
</feature>